<dbReference type="CDD" id="cd00427">
    <property type="entry name" value="Ribosomal_L29_HIP"/>
    <property type="match status" value="1"/>
</dbReference>
<evidence type="ECO:0000256" key="5">
    <source>
        <dbReference type="HAMAP-Rule" id="MF_00374"/>
    </source>
</evidence>
<dbReference type="PROSITE" id="PS00579">
    <property type="entry name" value="RIBOSOMAL_L29"/>
    <property type="match status" value="1"/>
</dbReference>
<dbReference type="EMBL" id="DSGT01000003">
    <property type="protein sequence ID" value="HEW52865.1"/>
    <property type="molecule type" value="Genomic_DNA"/>
</dbReference>
<dbReference type="GO" id="GO:0006412">
    <property type="term" value="P:translation"/>
    <property type="evidence" value="ECO:0007669"/>
    <property type="project" value="UniProtKB-UniRule"/>
</dbReference>
<dbReference type="FunFam" id="1.10.287.310:FF:000001">
    <property type="entry name" value="50S ribosomal protein L29"/>
    <property type="match status" value="1"/>
</dbReference>
<evidence type="ECO:0000256" key="2">
    <source>
        <dbReference type="ARBA" id="ARBA00022980"/>
    </source>
</evidence>
<comment type="caution">
    <text evidence="6">The sequence shown here is derived from an EMBL/GenBank/DDBJ whole genome shotgun (WGS) entry which is preliminary data.</text>
</comment>
<dbReference type="InterPro" id="IPR036049">
    <property type="entry name" value="Ribosomal_uL29_sf"/>
</dbReference>
<protein>
    <recommendedName>
        <fullName evidence="4 5">Large ribosomal subunit protein uL29</fullName>
    </recommendedName>
</protein>
<dbReference type="HAMAP" id="MF_00374">
    <property type="entry name" value="Ribosomal_uL29"/>
    <property type="match status" value="1"/>
</dbReference>
<dbReference type="GO" id="GO:0003735">
    <property type="term" value="F:structural constituent of ribosome"/>
    <property type="evidence" value="ECO:0007669"/>
    <property type="project" value="InterPro"/>
</dbReference>
<proteinExistence type="inferred from homology"/>
<dbReference type="AlphaFoldDB" id="A0A7C2ZUX4"/>
<evidence type="ECO:0000256" key="3">
    <source>
        <dbReference type="ARBA" id="ARBA00023274"/>
    </source>
</evidence>
<comment type="similarity">
    <text evidence="1 5">Belongs to the universal ribosomal protein uL29 family.</text>
</comment>
<keyword evidence="3 5" id="KW-0687">Ribonucleoprotein</keyword>
<dbReference type="PANTHER" id="PTHR10916:SF0">
    <property type="entry name" value="LARGE RIBOSOMAL SUBUNIT PROTEIN UL29C"/>
    <property type="match status" value="1"/>
</dbReference>
<dbReference type="Pfam" id="PF00831">
    <property type="entry name" value="Ribosomal_L29"/>
    <property type="match status" value="1"/>
</dbReference>
<keyword evidence="2 5" id="KW-0689">Ribosomal protein</keyword>
<dbReference type="Gene3D" id="1.10.287.310">
    <property type="match status" value="1"/>
</dbReference>
<organism evidence="6">
    <name type="scientific">Ignisphaera aggregans</name>
    <dbReference type="NCBI Taxonomy" id="334771"/>
    <lineage>
        <taxon>Archaea</taxon>
        <taxon>Thermoproteota</taxon>
        <taxon>Thermoprotei</taxon>
        <taxon>Desulfurococcales</taxon>
        <taxon>Desulfurococcaceae</taxon>
        <taxon>Ignisphaera</taxon>
    </lineage>
</organism>
<gene>
    <name evidence="6" type="primary">rpmC</name>
    <name evidence="5" type="synonym">rpl29</name>
    <name evidence="6" type="ORF">ENO77_01655</name>
</gene>
<dbReference type="InterPro" id="IPR018254">
    <property type="entry name" value="Ribosomal_uL29_CS"/>
</dbReference>
<dbReference type="InterPro" id="IPR050063">
    <property type="entry name" value="Ribosomal_protein_uL29"/>
</dbReference>
<dbReference type="GO" id="GO:0022625">
    <property type="term" value="C:cytosolic large ribosomal subunit"/>
    <property type="evidence" value="ECO:0007669"/>
    <property type="project" value="TreeGrafter"/>
</dbReference>
<evidence type="ECO:0000313" key="6">
    <source>
        <dbReference type="EMBL" id="HEW52865.1"/>
    </source>
</evidence>
<evidence type="ECO:0000256" key="1">
    <source>
        <dbReference type="ARBA" id="ARBA00009254"/>
    </source>
</evidence>
<dbReference type="SUPFAM" id="SSF46561">
    <property type="entry name" value="Ribosomal protein L29 (L29p)"/>
    <property type="match status" value="1"/>
</dbReference>
<dbReference type="InterPro" id="IPR001854">
    <property type="entry name" value="Ribosomal_uL29"/>
</dbReference>
<name>A0A7C2ZUX4_9CREN</name>
<sequence>MSDRPLKASEIRSMSIDDRINLLNELRKELVRLYSQARTGTLTNTSRIRIVRKNIARILTVINEDKKSSHTNK</sequence>
<evidence type="ECO:0000256" key="4">
    <source>
        <dbReference type="ARBA" id="ARBA00035204"/>
    </source>
</evidence>
<reference evidence="6" key="1">
    <citation type="journal article" date="2020" name="mSystems">
        <title>Genome- and Community-Level Interaction Insights into Carbon Utilization and Element Cycling Functions of Hydrothermarchaeota in Hydrothermal Sediment.</title>
        <authorList>
            <person name="Zhou Z."/>
            <person name="Liu Y."/>
            <person name="Xu W."/>
            <person name="Pan J."/>
            <person name="Luo Z.H."/>
            <person name="Li M."/>
        </authorList>
    </citation>
    <scope>NUCLEOTIDE SEQUENCE [LARGE SCALE GENOMIC DNA]</scope>
    <source>
        <strain evidence="6">SpSt-16</strain>
    </source>
</reference>
<dbReference type="PANTHER" id="PTHR10916">
    <property type="entry name" value="60S RIBOSOMAL PROTEIN L35/50S RIBOSOMAL PROTEIN L29"/>
    <property type="match status" value="1"/>
</dbReference>
<dbReference type="NCBIfam" id="TIGR00012">
    <property type="entry name" value="L29"/>
    <property type="match status" value="1"/>
</dbReference>
<accession>A0A7C2ZUX4</accession>